<dbReference type="Gene3D" id="3.40.50.10600">
    <property type="entry name" value="SpoIIaa-like domains"/>
    <property type="match status" value="1"/>
</dbReference>
<protein>
    <recommendedName>
        <fullName evidence="3">STAS/SEC14 domain-containing protein</fullName>
    </recommendedName>
</protein>
<evidence type="ECO:0000313" key="2">
    <source>
        <dbReference type="Proteomes" id="UP000178162"/>
    </source>
</evidence>
<comment type="caution">
    <text evidence="1">The sequence shown here is derived from an EMBL/GenBank/DDBJ whole genome shotgun (WGS) entry which is preliminary data.</text>
</comment>
<dbReference type="AlphaFoldDB" id="A0A1G1WBY5"/>
<organism evidence="1 2">
    <name type="scientific">Candidatus Woykebacteria bacterium RBG_16_39_9b</name>
    <dbReference type="NCBI Taxonomy" id="1802595"/>
    <lineage>
        <taxon>Bacteria</taxon>
        <taxon>Candidatus Woykeibacteriota</taxon>
    </lineage>
</organism>
<accession>A0A1G1WBY5</accession>
<sequence length="136" mass="15848">MISDQELLKTFKVYFDDKEIINLVFLKIANEERNPEVQARRAELIEKSLLRLTEDNPKERYKMLVDLVPVGKVTFASDKAKRIFSRLSEIPLEKVAVVGSNLLMKIVVNVIFLMAGRIDIAKWFYNKEEAMAWLEE</sequence>
<proteinExistence type="predicted"/>
<dbReference type="EMBL" id="MHCR01000021">
    <property type="protein sequence ID" value="OGY25208.1"/>
    <property type="molecule type" value="Genomic_DNA"/>
</dbReference>
<gene>
    <name evidence="1" type="ORF">A2134_00695</name>
</gene>
<dbReference type="SUPFAM" id="SSF52091">
    <property type="entry name" value="SpoIIaa-like"/>
    <property type="match status" value="1"/>
</dbReference>
<evidence type="ECO:0000313" key="1">
    <source>
        <dbReference type="EMBL" id="OGY25208.1"/>
    </source>
</evidence>
<name>A0A1G1WBY5_9BACT</name>
<dbReference type="InterPro" id="IPR038396">
    <property type="entry name" value="SpoIIAA-like_sf"/>
</dbReference>
<evidence type="ECO:0008006" key="3">
    <source>
        <dbReference type="Google" id="ProtNLM"/>
    </source>
</evidence>
<dbReference type="InterPro" id="IPR036513">
    <property type="entry name" value="STAS_dom_sf"/>
</dbReference>
<dbReference type="Proteomes" id="UP000178162">
    <property type="component" value="Unassembled WGS sequence"/>
</dbReference>
<reference evidence="1 2" key="1">
    <citation type="journal article" date="2016" name="Nat. Commun.">
        <title>Thousands of microbial genomes shed light on interconnected biogeochemical processes in an aquifer system.</title>
        <authorList>
            <person name="Anantharaman K."/>
            <person name="Brown C.T."/>
            <person name="Hug L.A."/>
            <person name="Sharon I."/>
            <person name="Castelle C.J."/>
            <person name="Probst A.J."/>
            <person name="Thomas B.C."/>
            <person name="Singh A."/>
            <person name="Wilkins M.J."/>
            <person name="Karaoz U."/>
            <person name="Brodie E.L."/>
            <person name="Williams K.H."/>
            <person name="Hubbard S.S."/>
            <person name="Banfield J.F."/>
        </authorList>
    </citation>
    <scope>NUCLEOTIDE SEQUENCE [LARGE SCALE GENOMIC DNA]</scope>
</reference>
<dbReference type="STRING" id="1802595.A2134_00695"/>